<proteinExistence type="predicted"/>
<comment type="caution">
    <text evidence="2">The sequence shown here is derived from an EMBL/GenBank/DDBJ whole genome shotgun (WGS) entry which is preliminary data.</text>
</comment>
<evidence type="ECO:0008006" key="4">
    <source>
        <dbReference type="Google" id="ProtNLM"/>
    </source>
</evidence>
<accession>A0A815ITJ3</accession>
<dbReference type="Proteomes" id="UP000663889">
    <property type="component" value="Unassembled WGS sequence"/>
</dbReference>
<evidence type="ECO:0000256" key="1">
    <source>
        <dbReference type="SAM" id="Phobius"/>
    </source>
</evidence>
<keyword evidence="1" id="KW-1133">Transmembrane helix</keyword>
<evidence type="ECO:0000313" key="3">
    <source>
        <dbReference type="Proteomes" id="UP000663889"/>
    </source>
</evidence>
<reference evidence="2" key="1">
    <citation type="submission" date="2021-02" db="EMBL/GenBank/DDBJ databases">
        <authorList>
            <person name="Nowell W R."/>
        </authorList>
    </citation>
    <scope>NUCLEOTIDE SEQUENCE</scope>
</reference>
<keyword evidence="1" id="KW-0812">Transmembrane</keyword>
<sequence>MKTLFLSLLRKQSMKCKQQDTDFIDKKFNLTILDALDENEVDDNLINIDRASSGSNHIDQLNYSDRYHPYMYKSLQLPILLLGDYDYDDYHCQVYLTNWRGIARGTLFVWLPSVLLTMVIYAYTMRYIRCHVSKFTLLQKKRIDRDFTVIRRILWLIIFIVLFGIPACSTTIVYYIFDYVGWRANHLTWLTFILSFNGMSIEQYYP</sequence>
<organism evidence="2 3">
    <name type="scientific">Rotaria sordida</name>
    <dbReference type="NCBI Taxonomy" id="392033"/>
    <lineage>
        <taxon>Eukaryota</taxon>
        <taxon>Metazoa</taxon>
        <taxon>Spiralia</taxon>
        <taxon>Gnathifera</taxon>
        <taxon>Rotifera</taxon>
        <taxon>Eurotatoria</taxon>
        <taxon>Bdelloidea</taxon>
        <taxon>Philodinida</taxon>
        <taxon>Philodinidae</taxon>
        <taxon>Rotaria</taxon>
    </lineage>
</organism>
<protein>
    <recommendedName>
        <fullName evidence="4">G-protein coupled receptors family 1 profile domain-containing protein</fullName>
    </recommendedName>
</protein>
<dbReference type="AlphaFoldDB" id="A0A815ITJ3"/>
<name>A0A815ITJ3_9BILA</name>
<feature type="transmembrane region" description="Helical" evidence="1">
    <location>
        <begin position="107"/>
        <end position="128"/>
    </location>
</feature>
<dbReference type="EMBL" id="CAJNOU010003141">
    <property type="protein sequence ID" value="CAF1373198.1"/>
    <property type="molecule type" value="Genomic_DNA"/>
</dbReference>
<evidence type="ECO:0000313" key="2">
    <source>
        <dbReference type="EMBL" id="CAF1373198.1"/>
    </source>
</evidence>
<keyword evidence="1" id="KW-0472">Membrane</keyword>
<feature type="transmembrane region" description="Helical" evidence="1">
    <location>
        <begin position="149"/>
        <end position="177"/>
    </location>
</feature>
<gene>
    <name evidence="2" type="ORF">SEV965_LOCUS30007</name>
</gene>